<feature type="region of interest" description="Disordered" evidence="1">
    <location>
        <begin position="159"/>
        <end position="233"/>
    </location>
</feature>
<feature type="compositionally biased region" description="Basic and acidic residues" evidence="1">
    <location>
        <begin position="168"/>
        <end position="187"/>
    </location>
</feature>
<feature type="compositionally biased region" description="Polar residues" evidence="1">
    <location>
        <begin position="223"/>
        <end position="233"/>
    </location>
</feature>
<dbReference type="EMBL" id="LVLJ01002438">
    <property type="protein sequence ID" value="OAE24985.1"/>
    <property type="molecule type" value="Genomic_DNA"/>
</dbReference>
<gene>
    <name evidence="2" type="ORF">AXG93_3856s1140</name>
</gene>
<evidence type="ECO:0000313" key="3">
    <source>
        <dbReference type="Proteomes" id="UP000077202"/>
    </source>
</evidence>
<feature type="compositionally biased region" description="Basic and acidic residues" evidence="1">
    <location>
        <begin position="68"/>
        <end position="91"/>
    </location>
</feature>
<organism evidence="2 3">
    <name type="scientific">Marchantia polymorpha subsp. ruderalis</name>
    <dbReference type="NCBI Taxonomy" id="1480154"/>
    <lineage>
        <taxon>Eukaryota</taxon>
        <taxon>Viridiplantae</taxon>
        <taxon>Streptophyta</taxon>
        <taxon>Embryophyta</taxon>
        <taxon>Marchantiophyta</taxon>
        <taxon>Marchantiopsida</taxon>
        <taxon>Marchantiidae</taxon>
        <taxon>Marchantiales</taxon>
        <taxon>Marchantiaceae</taxon>
        <taxon>Marchantia</taxon>
    </lineage>
</organism>
<dbReference type="Proteomes" id="UP000077202">
    <property type="component" value="Unassembled WGS sequence"/>
</dbReference>
<name>A0A176VXV9_MARPO</name>
<comment type="caution">
    <text evidence="2">The sequence shown here is derived from an EMBL/GenBank/DDBJ whole genome shotgun (WGS) entry which is preliminary data.</text>
</comment>
<proteinExistence type="predicted"/>
<evidence type="ECO:0000256" key="1">
    <source>
        <dbReference type="SAM" id="MobiDB-lite"/>
    </source>
</evidence>
<sequence length="233" mass="24742">MGSSPLMGGELAGSQARGLGSGAGVLVGQLFFSWCMMIISMHAMRSPGLVLLQQQQQPGGSHWVATGGHDRPGRARKGEAEPNRERKRERGEQLRAVVAPGLGFAEAGRADVAAPIDPLAVYCTVPSRRPGPARTTARVRRRSSCGLRLTCVEACNGVTPSRGSEPSRMIDERERAPAVRPVEREKGQLALSHRSAMESSIRIGTLISGRKDANGRSPKDVRSSSGTASASHD</sequence>
<feature type="compositionally biased region" description="Basic and acidic residues" evidence="1">
    <location>
        <begin position="209"/>
        <end position="222"/>
    </location>
</feature>
<keyword evidence="3" id="KW-1185">Reference proteome</keyword>
<feature type="region of interest" description="Disordered" evidence="1">
    <location>
        <begin position="59"/>
        <end position="91"/>
    </location>
</feature>
<dbReference type="AlphaFoldDB" id="A0A176VXV9"/>
<evidence type="ECO:0000313" key="2">
    <source>
        <dbReference type="EMBL" id="OAE24985.1"/>
    </source>
</evidence>
<protein>
    <submittedName>
        <fullName evidence="2">Uncharacterized protein</fullName>
    </submittedName>
</protein>
<accession>A0A176VXV9</accession>
<reference evidence="2" key="1">
    <citation type="submission" date="2016-03" db="EMBL/GenBank/DDBJ databases">
        <title>Mechanisms controlling the formation of the plant cell surface in tip-growing cells are functionally conserved among land plants.</title>
        <authorList>
            <person name="Honkanen S."/>
            <person name="Jones V.A."/>
            <person name="Morieri G."/>
            <person name="Champion C."/>
            <person name="Hetherington A.J."/>
            <person name="Kelly S."/>
            <person name="Saint-Marcoux D."/>
            <person name="Proust H."/>
            <person name="Prescott H."/>
            <person name="Dolan L."/>
        </authorList>
    </citation>
    <scope>NUCLEOTIDE SEQUENCE [LARGE SCALE GENOMIC DNA]</scope>
    <source>
        <tissue evidence="2">Whole gametophyte</tissue>
    </source>
</reference>